<organism evidence="10 11">
    <name type="scientific">Leptospira brenneri</name>
    <dbReference type="NCBI Taxonomy" id="2023182"/>
    <lineage>
        <taxon>Bacteria</taxon>
        <taxon>Pseudomonadati</taxon>
        <taxon>Spirochaetota</taxon>
        <taxon>Spirochaetia</taxon>
        <taxon>Leptospirales</taxon>
        <taxon>Leptospiraceae</taxon>
        <taxon>Leptospira</taxon>
    </lineage>
</organism>
<keyword evidence="2" id="KW-1003">Cell membrane</keyword>
<reference evidence="10" key="1">
    <citation type="journal article" date="2019" name="PLoS Negl. Trop. Dis.">
        <title>Revisiting the worldwide diversity of Leptospira species in the environment.</title>
        <authorList>
            <person name="Vincent A.T."/>
            <person name="Schiettekatte O."/>
            <person name="Bourhy P."/>
            <person name="Veyrier F.J."/>
            <person name="Picardeau M."/>
        </authorList>
    </citation>
    <scope>NUCLEOTIDE SEQUENCE [LARGE SCALE GENOMIC DNA]</scope>
    <source>
        <strain evidence="10">201800277</strain>
    </source>
</reference>
<protein>
    <submittedName>
        <fullName evidence="10">Formate hydrogenase</fullName>
    </submittedName>
</protein>
<dbReference type="AlphaFoldDB" id="A0A2M9Y0C5"/>
<keyword evidence="4 8" id="KW-1133">Transmembrane helix</keyword>
<proteinExistence type="predicted"/>
<keyword evidence="6 8" id="KW-0472">Membrane</keyword>
<feature type="transmembrane region" description="Helical" evidence="8">
    <location>
        <begin position="229"/>
        <end position="247"/>
    </location>
</feature>
<dbReference type="OrthoDB" id="344154at2"/>
<feature type="transmembrane region" description="Helical" evidence="8">
    <location>
        <begin position="254"/>
        <end position="277"/>
    </location>
</feature>
<dbReference type="PANTHER" id="PTHR42682">
    <property type="entry name" value="HYDROGENASE-4 COMPONENT F"/>
    <property type="match status" value="1"/>
</dbReference>
<evidence type="ECO:0000256" key="1">
    <source>
        <dbReference type="ARBA" id="ARBA00004651"/>
    </source>
</evidence>
<feature type="transmembrane region" description="Helical" evidence="8">
    <location>
        <begin position="377"/>
        <end position="399"/>
    </location>
</feature>
<dbReference type="EMBL" id="RQFP01000001">
    <property type="protein sequence ID" value="TGK95204.1"/>
    <property type="molecule type" value="Genomic_DNA"/>
</dbReference>
<gene>
    <name evidence="10" type="ORF">EHQ30_00745</name>
</gene>
<feature type="transmembrane region" description="Helical" evidence="8">
    <location>
        <begin position="57"/>
        <end position="76"/>
    </location>
</feature>
<feature type="transmembrane region" description="Helical" evidence="8">
    <location>
        <begin position="168"/>
        <end position="188"/>
    </location>
</feature>
<dbReference type="InterPro" id="IPR052175">
    <property type="entry name" value="ComplexI-like_HydComp"/>
</dbReference>
<name>A0A2M9Y0C5_9LEPT</name>
<dbReference type="PANTHER" id="PTHR42682:SF5">
    <property type="entry name" value="HYDROGENASE-4 COMPONENT F"/>
    <property type="match status" value="1"/>
</dbReference>
<evidence type="ECO:0000256" key="4">
    <source>
        <dbReference type="ARBA" id="ARBA00022989"/>
    </source>
</evidence>
<feature type="transmembrane region" description="Helical" evidence="8">
    <location>
        <begin position="32"/>
        <end position="51"/>
    </location>
</feature>
<keyword evidence="3 7" id="KW-0812">Transmembrane</keyword>
<dbReference type="Pfam" id="PF00361">
    <property type="entry name" value="Proton_antipo_M"/>
    <property type="match status" value="1"/>
</dbReference>
<evidence type="ECO:0000256" key="3">
    <source>
        <dbReference type="ARBA" id="ARBA00022692"/>
    </source>
</evidence>
<keyword evidence="5" id="KW-0560">Oxidoreductase</keyword>
<evidence type="ECO:0000256" key="6">
    <source>
        <dbReference type="ARBA" id="ARBA00023136"/>
    </source>
</evidence>
<accession>A0A2M9Y0C5</accession>
<comment type="subcellular location">
    <subcellularLocation>
        <location evidence="1">Cell membrane</location>
        <topology evidence="1">Multi-pass membrane protein</topology>
    </subcellularLocation>
    <subcellularLocation>
        <location evidence="7">Membrane</location>
        <topology evidence="7">Multi-pass membrane protein</topology>
    </subcellularLocation>
</comment>
<evidence type="ECO:0000256" key="8">
    <source>
        <dbReference type="SAM" id="Phobius"/>
    </source>
</evidence>
<feature type="domain" description="NADH:quinone oxidoreductase/Mrp antiporter transmembrane" evidence="9">
    <location>
        <begin position="53"/>
        <end position="345"/>
    </location>
</feature>
<evidence type="ECO:0000256" key="2">
    <source>
        <dbReference type="ARBA" id="ARBA00022475"/>
    </source>
</evidence>
<feature type="transmembrane region" description="Helical" evidence="8">
    <location>
        <begin position="333"/>
        <end position="357"/>
    </location>
</feature>
<feature type="transmembrane region" description="Helical" evidence="8">
    <location>
        <begin position="200"/>
        <end position="223"/>
    </location>
</feature>
<evidence type="ECO:0000313" key="10">
    <source>
        <dbReference type="EMBL" id="TGK95204.1"/>
    </source>
</evidence>
<sequence length="405" mass="45917">MMKELFYLSGVLAFLVIFFVSIFAPTKGQTRIWLWSLLKIGFFCSLFYSWFTDNIVLKWILIEASTLFGALLISSSGTERSFHVGWKFLLINSYALGLAFLGIVILLFASTPLENLDFETLKQGLVGQSGLLIETGILLTVYGYSGKLGLVPNHFWVGDTYAESPSQISSLIASFVPVSVVLAIRPLIQLEREINPHMINAANGILFIGILTILYSTLILFSREDIRRISAKVALFHTGMLTLFLWLDVSDEVFYFLLSTTVLVKLLVFISMGILRMDAGKRNISQILETSSLSHKALYMYLLALLVAFVFPLSPVFVLDLKVIEIAIRQKMFFLFLFPIVGAVFFFIALNKVLPLVRLPNRNFESSVYGILQTRLVFFWFSFLFTVCVGTYGLTYLMAEYIWKR</sequence>
<dbReference type="RefSeq" id="WP_100791113.1">
    <property type="nucleotide sequence ID" value="NZ_NPDQ01000005.1"/>
</dbReference>
<dbReference type="Proteomes" id="UP000297891">
    <property type="component" value="Unassembled WGS sequence"/>
</dbReference>
<keyword evidence="11" id="KW-1185">Reference proteome</keyword>
<dbReference type="GO" id="GO:0005886">
    <property type="term" value="C:plasma membrane"/>
    <property type="evidence" value="ECO:0007669"/>
    <property type="project" value="UniProtKB-SubCell"/>
</dbReference>
<feature type="transmembrane region" description="Helical" evidence="8">
    <location>
        <begin position="6"/>
        <end position="25"/>
    </location>
</feature>
<comment type="caution">
    <text evidence="10">The sequence shown here is derived from an EMBL/GenBank/DDBJ whole genome shotgun (WGS) entry which is preliminary data.</text>
</comment>
<evidence type="ECO:0000256" key="5">
    <source>
        <dbReference type="ARBA" id="ARBA00023002"/>
    </source>
</evidence>
<feature type="transmembrane region" description="Helical" evidence="8">
    <location>
        <begin position="88"/>
        <end position="109"/>
    </location>
</feature>
<evidence type="ECO:0000313" key="11">
    <source>
        <dbReference type="Proteomes" id="UP000297891"/>
    </source>
</evidence>
<evidence type="ECO:0000259" key="9">
    <source>
        <dbReference type="Pfam" id="PF00361"/>
    </source>
</evidence>
<dbReference type="GO" id="GO:0016491">
    <property type="term" value="F:oxidoreductase activity"/>
    <property type="evidence" value="ECO:0007669"/>
    <property type="project" value="UniProtKB-KW"/>
</dbReference>
<feature type="transmembrane region" description="Helical" evidence="8">
    <location>
        <begin position="297"/>
        <end position="321"/>
    </location>
</feature>
<evidence type="ECO:0000256" key="7">
    <source>
        <dbReference type="RuleBase" id="RU000320"/>
    </source>
</evidence>
<dbReference type="InterPro" id="IPR001750">
    <property type="entry name" value="ND/Mrp_TM"/>
</dbReference>